<dbReference type="OrthoDB" id="2595043at2759"/>
<dbReference type="AlphaFoldDB" id="A0A8H5FXC4"/>
<feature type="compositionally biased region" description="Basic and acidic residues" evidence="1">
    <location>
        <begin position="1"/>
        <end position="19"/>
    </location>
</feature>
<name>A0A8H5FXC4_9AGAR</name>
<feature type="region of interest" description="Disordered" evidence="1">
    <location>
        <begin position="1"/>
        <end position="24"/>
    </location>
</feature>
<evidence type="ECO:0000313" key="3">
    <source>
        <dbReference type="EMBL" id="KAF5355814.1"/>
    </source>
</evidence>
<organism evidence="2 4">
    <name type="scientific">Leucocoprinus leucothites</name>
    <dbReference type="NCBI Taxonomy" id="201217"/>
    <lineage>
        <taxon>Eukaryota</taxon>
        <taxon>Fungi</taxon>
        <taxon>Dikarya</taxon>
        <taxon>Basidiomycota</taxon>
        <taxon>Agaricomycotina</taxon>
        <taxon>Agaricomycetes</taxon>
        <taxon>Agaricomycetidae</taxon>
        <taxon>Agaricales</taxon>
        <taxon>Agaricineae</taxon>
        <taxon>Agaricaceae</taxon>
        <taxon>Leucocoprinus</taxon>
    </lineage>
</organism>
<gene>
    <name evidence="3" type="ORF">D9756_003688</name>
    <name evidence="2" type="ORF">D9756_005798</name>
</gene>
<proteinExistence type="predicted"/>
<dbReference type="Proteomes" id="UP000559027">
    <property type="component" value="Unassembled WGS sequence"/>
</dbReference>
<protein>
    <submittedName>
        <fullName evidence="2">Uncharacterized protein</fullName>
    </submittedName>
</protein>
<evidence type="ECO:0000313" key="2">
    <source>
        <dbReference type="EMBL" id="KAF5352631.1"/>
    </source>
</evidence>
<keyword evidence="4" id="KW-1185">Reference proteome</keyword>
<feature type="region of interest" description="Disordered" evidence="1">
    <location>
        <begin position="88"/>
        <end position="110"/>
    </location>
</feature>
<comment type="caution">
    <text evidence="2">The sequence shown here is derived from an EMBL/GenBank/DDBJ whole genome shotgun (WGS) entry which is preliminary data.</text>
</comment>
<sequence>MALDKSTVHDTKPSLDSEKSSPSLESDMALLASILTQSQEDTPEDSDDPQVPELLRRLTAADGVAKGVEERLDGIIENLDLLLTALEKESEDERSSDAAVLDKTKETSSS</sequence>
<evidence type="ECO:0000256" key="1">
    <source>
        <dbReference type="SAM" id="MobiDB-lite"/>
    </source>
</evidence>
<dbReference type="EMBL" id="JAACJO010000007">
    <property type="protein sequence ID" value="KAF5355814.1"/>
    <property type="molecule type" value="Genomic_DNA"/>
</dbReference>
<evidence type="ECO:0000313" key="4">
    <source>
        <dbReference type="Proteomes" id="UP000559027"/>
    </source>
</evidence>
<dbReference type="EMBL" id="JAACJO010000011">
    <property type="protein sequence ID" value="KAF5352631.1"/>
    <property type="molecule type" value="Genomic_DNA"/>
</dbReference>
<reference evidence="2 4" key="1">
    <citation type="journal article" date="2020" name="ISME J.">
        <title>Uncovering the hidden diversity of litter-decomposition mechanisms in mushroom-forming fungi.</title>
        <authorList>
            <person name="Floudas D."/>
            <person name="Bentzer J."/>
            <person name="Ahren D."/>
            <person name="Johansson T."/>
            <person name="Persson P."/>
            <person name="Tunlid A."/>
        </authorList>
    </citation>
    <scope>NUCLEOTIDE SEQUENCE [LARGE SCALE GENOMIC DNA]</scope>
    <source>
        <strain evidence="2 4">CBS 146.42</strain>
    </source>
</reference>
<accession>A0A8H5FXC4</accession>